<dbReference type="Gene3D" id="3.30.870.10">
    <property type="entry name" value="Endonuclease Chain A"/>
    <property type="match status" value="2"/>
</dbReference>
<reference evidence="8" key="1">
    <citation type="journal article" date="2019" name="PLoS Negl. Trop. Dis.">
        <title>Revisiting the worldwide diversity of Leptospira species in the environment.</title>
        <authorList>
            <person name="Vincent A.T."/>
            <person name="Schiettekatte O."/>
            <person name="Bourhy P."/>
            <person name="Veyrier F.J."/>
            <person name="Picardeau M."/>
        </authorList>
    </citation>
    <scope>NUCLEOTIDE SEQUENCE [LARGE SCALE GENOMIC DNA]</scope>
    <source>
        <strain evidence="8">201702455</strain>
    </source>
</reference>
<dbReference type="GO" id="GO:0016891">
    <property type="term" value="F:RNA endonuclease activity producing 5'-phosphomonoesters, hydrolytic mechanism"/>
    <property type="evidence" value="ECO:0007669"/>
    <property type="project" value="TreeGrafter"/>
</dbReference>
<organism evidence="8 9">
    <name type="scientific">Leptospira sarikeiensis</name>
    <dbReference type="NCBI Taxonomy" id="2484943"/>
    <lineage>
        <taxon>Bacteria</taxon>
        <taxon>Pseudomonadati</taxon>
        <taxon>Spirochaetota</taxon>
        <taxon>Spirochaetia</taxon>
        <taxon>Leptospirales</taxon>
        <taxon>Leptospiraceae</taxon>
        <taxon>Leptospira</taxon>
    </lineage>
</organism>
<dbReference type="Pfam" id="PF13091">
    <property type="entry name" value="PLDc_2"/>
    <property type="match status" value="2"/>
</dbReference>
<dbReference type="EMBL" id="RQGF01000030">
    <property type="protein sequence ID" value="TGL59554.1"/>
    <property type="molecule type" value="Genomic_DNA"/>
</dbReference>
<evidence type="ECO:0000259" key="7">
    <source>
        <dbReference type="PROSITE" id="PS50035"/>
    </source>
</evidence>
<comment type="caution">
    <text evidence="8">The sequence shown here is derived from an EMBL/GenBank/DDBJ whole genome shotgun (WGS) entry which is preliminary data.</text>
</comment>
<sequence>MKKIFSLLATVLVLIDCEKTENDLDLFWEEDLYPKVFFSYPGRFTPDSKKRNVRDEILRIIKETKHSIYMHIYSFDDPEIEAELLNSNRRGVRLELMGEWGKQYPIALLPFLKYWKGSGLQHTKVLVSDENLVFLGTGNFTHYGLERDLNGYLEFRLDRKQWGEFLSFLREEYPYPKLRIAGLEFWNSPLEGNFIQNRMFDSVLSAKHSIRYLIFDHYDPVLSLALLRSNPEVLSGVYNRPIDPEGEFLSQFNVPEILEDGNEDILDDPVIGKGGLLHHKSMILDDLEVLTGSYNYSLSARDSNREIFIRTKDPRVANAFKEEWERIRNYSNSVTSFDQAPFNEGYIYDPLNKSICRSGTSNTGSFLEIGFDWFRWIQFYRWEQSEVCKSIMNYESISSRFFGGKSEFPEEGAEELGIRSFSRSGRETFKIPKSNLMAEFKTAIRKNAFFLRPEYFIAGDGAFLFPNNSEFDSGLSEGEPKQAWVLERGELPKKMGISLDENVYFLSQSLNSNSGVILLEYEDFGIYFCYRSINSNLHWPEEILFSVLNSIEDSDLQRKYERSKREFFSEEGLPNRRRKNLCAISF</sequence>
<proteinExistence type="inferred from homology"/>
<protein>
    <recommendedName>
        <fullName evidence="3">phospholipase D</fullName>
        <ecNumber evidence="3">3.1.4.4</ecNumber>
    </recommendedName>
</protein>
<dbReference type="PANTHER" id="PTHR43856">
    <property type="entry name" value="CARDIOLIPIN HYDROLASE"/>
    <property type="match status" value="1"/>
</dbReference>
<evidence type="ECO:0000256" key="4">
    <source>
        <dbReference type="ARBA" id="ARBA00022801"/>
    </source>
</evidence>
<dbReference type="PANTHER" id="PTHR43856:SF1">
    <property type="entry name" value="MITOCHONDRIAL CARDIOLIPIN HYDROLASE"/>
    <property type="match status" value="1"/>
</dbReference>
<keyword evidence="4" id="KW-0378">Hydrolase</keyword>
<keyword evidence="6" id="KW-0443">Lipid metabolism</keyword>
<dbReference type="GO" id="GO:0004630">
    <property type="term" value="F:phospholipase D activity"/>
    <property type="evidence" value="ECO:0007669"/>
    <property type="project" value="UniProtKB-EC"/>
</dbReference>
<evidence type="ECO:0000256" key="5">
    <source>
        <dbReference type="ARBA" id="ARBA00022963"/>
    </source>
</evidence>
<dbReference type="EC" id="3.1.4.4" evidence="3"/>
<dbReference type="Proteomes" id="UP000297762">
    <property type="component" value="Unassembled WGS sequence"/>
</dbReference>
<dbReference type="GO" id="GO:0016042">
    <property type="term" value="P:lipid catabolic process"/>
    <property type="evidence" value="ECO:0007669"/>
    <property type="project" value="UniProtKB-KW"/>
</dbReference>
<dbReference type="AlphaFoldDB" id="A0A4R9K3T2"/>
<dbReference type="OrthoDB" id="368121at2"/>
<evidence type="ECO:0000313" key="9">
    <source>
        <dbReference type="Proteomes" id="UP000297762"/>
    </source>
</evidence>
<dbReference type="InterPro" id="IPR051406">
    <property type="entry name" value="PLD_domain"/>
</dbReference>
<feature type="domain" description="PLD phosphodiesterase" evidence="7">
    <location>
        <begin position="273"/>
        <end position="300"/>
    </location>
</feature>
<dbReference type="GO" id="GO:0006793">
    <property type="term" value="P:phosphorus metabolic process"/>
    <property type="evidence" value="ECO:0007669"/>
    <property type="project" value="UniProtKB-ARBA"/>
</dbReference>
<evidence type="ECO:0000256" key="6">
    <source>
        <dbReference type="ARBA" id="ARBA00023098"/>
    </source>
</evidence>
<evidence type="ECO:0000256" key="2">
    <source>
        <dbReference type="ARBA" id="ARBA00008664"/>
    </source>
</evidence>
<dbReference type="InterPro" id="IPR001736">
    <property type="entry name" value="PLipase_D/transphosphatidylase"/>
</dbReference>
<dbReference type="RefSeq" id="WP_135650769.1">
    <property type="nucleotide sequence ID" value="NZ_RQGF01000030.1"/>
</dbReference>
<comment type="similarity">
    <text evidence="2">Belongs to the phospholipase D family.</text>
</comment>
<dbReference type="SMART" id="SM00155">
    <property type="entry name" value="PLDc"/>
    <property type="match status" value="2"/>
</dbReference>
<keyword evidence="5" id="KW-0442">Lipid degradation</keyword>
<dbReference type="SUPFAM" id="SSF56024">
    <property type="entry name" value="Phospholipase D/nuclease"/>
    <property type="match status" value="2"/>
</dbReference>
<accession>A0A4R9K3T2</accession>
<dbReference type="InterPro" id="IPR025202">
    <property type="entry name" value="PLD-like_dom"/>
</dbReference>
<comment type="catalytic activity">
    <reaction evidence="1">
        <text>a 1,2-diacyl-sn-glycero-3-phosphocholine + H2O = a 1,2-diacyl-sn-glycero-3-phosphate + choline + H(+)</text>
        <dbReference type="Rhea" id="RHEA:14445"/>
        <dbReference type="ChEBI" id="CHEBI:15354"/>
        <dbReference type="ChEBI" id="CHEBI:15377"/>
        <dbReference type="ChEBI" id="CHEBI:15378"/>
        <dbReference type="ChEBI" id="CHEBI:57643"/>
        <dbReference type="ChEBI" id="CHEBI:58608"/>
        <dbReference type="EC" id="3.1.4.4"/>
    </reaction>
</comment>
<evidence type="ECO:0000256" key="3">
    <source>
        <dbReference type="ARBA" id="ARBA00012027"/>
    </source>
</evidence>
<evidence type="ECO:0000313" key="8">
    <source>
        <dbReference type="EMBL" id="TGL59554.1"/>
    </source>
</evidence>
<name>A0A4R9K3T2_9LEPT</name>
<feature type="domain" description="PLD phosphodiesterase" evidence="7">
    <location>
        <begin position="117"/>
        <end position="144"/>
    </location>
</feature>
<gene>
    <name evidence="8" type="ORF">EHQ64_15805</name>
</gene>
<evidence type="ECO:0000256" key="1">
    <source>
        <dbReference type="ARBA" id="ARBA00000798"/>
    </source>
</evidence>
<dbReference type="PROSITE" id="PS50035">
    <property type="entry name" value="PLD"/>
    <property type="match status" value="2"/>
</dbReference>
<keyword evidence="9" id="KW-1185">Reference proteome</keyword>